<evidence type="ECO:0000313" key="1">
    <source>
        <dbReference type="EMBL" id="MET4757655.1"/>
    </source>
</evidence>
<keyword evidence="2" id="KW-1185">Reference proteome</keyword>
<dbReference type="Proteomes" id="UP001549366">
    <property type="component" value="Unassembled WGS sequence"/>
</dbReference>
<dbReference type="PANTHER" id="PTHR47505">
    <property type="entry name" value="DNA UTILIZATION PROTEIN YHGH"/>
    <property type="match status" value="1"/>
</dbReference>
<dbReference type="PANTHER" id="PTHR47505:SF1">
    <property type="entry name" value="DNA UTILIZATION PROTEIN YHGH"/>
    <property type="match status" value="1"/>
</dbReference>
<accession>A0ABV2SIS1</accession>
<gene>
    <name evidence="1" type="ORF">V5J35_002847</name>
</gene>
<sequence length="240" mass="27347">MFTIEQILINLLQISCLLCRGATPFRQPLCQLCLAVCPDNQQACQCCGLPMMVSTRLMCGQCLNQPPVYQHCYSAFQYRFPVNHIIHRIKYSRQIALIKPLTASLAEVLRERYHQQPWPEAIIPVPLHKKRLQQRGYNQALLLAKALNRLLKDKSMVLDRGLVKRIRATQAQQQLKASERRRNIRGAFACNKTTAYQHVAVVDDVVTTGETVSELSRTLKKQGVKTIDVWCLARTPANLP</sequence>
<name>A0ABV2SIS1_9GAMM</name>
<reference evidence="1 2" key="1">
    <citation type="submission" date="2024-06" db="EMBL/GenBank/DDBJ databases">
        <title>Genomic Encyclopedia of Type Strains, Phase V (KMG-V): Genome sequencing to study the core and pangenomes of soil and plant-associated prokaryotes.</title>
        <authorList>
            <person name="Whitman W."/>
        </authorList>
    </citation>
    <scope>NUCLEOTIDE SEQUENCE [LARGE SCALE GENOMIC DNA]</scope>
    <source>
        <strain evidence="1 2">NE40</strain>
    </source>
</reference>
<protein>
    <submittedName>
        <fullName evidence="1">ComF family protein</fullName>
    </submittedName>
</protein>
<comment type="caution">
    <text evidence="1">The sequence shown here is derived from an EMBL/GenBank/DDBJ whole genome shotgun (WGS) entry which is preliminary data.</text>
</comment>
<dbReference type="InterPro" id="IPR029057">
    <property type="entry name" value="PRTase-like"/>
</dbReference>
<proteinExistence type="predicted"/>
<dbReference type="SUPFAM" id="SSF53271">
    <property type="entry name" value="PRTase-like"/>
    <property type="match status" value="1"/>
</dbReference>
<evidence type="ECO:0000313" key="2">
    <source>
        <dbReference type="Proteomes" id="UP001549366"/>
    </source>
</evidence>
<dbReference type="Gene3D" id="3.40.50.2020">
    <property type="match status" value="1"/>
</dbReference>
<organism evidence="1 2">
    <name type="scientific">Endozoicomonas lisbonensis</name>
    <dbReference type="NCBI Taxonomy" id="3120522"/>
    <lineage>
        <taxon>Bacteria</taxon>
        <taxon>Pseudomonadati</taxon>
        <taxon>Pseudomonadota</taxon>
        <taxon>Gammaproteobacteria</taxon>
        <taxon>Oceanospirillales</taxon>
        <taxon>Endozoicomonadaceae</taxon>
        <taxon>Endozoicomonas</taxon>
    </lineage>
</organism>
<dbReference type="EMBL" id="JBEWTB010000002">
    <property type="protein sequence ID" value="MET4757655.1"/>
    <property type="molecule type" value="Genomic_DNA"/>
</dbReference>
<dbReference type="InterPro" id="IPR051910">
    <property type="entry name" value="ComF/GntX_DNA_util-trans"/>
</dbReference>